<dbReference type="Proteomes" id="UP000198518">
    <property type="component" value="Unassembled WGS sequence"/>
</dbReference>
<keyword evidence="3" id="KW-1185">Reference proteome</keyword>
<dbReference type="AlphaFoldDB" id="A0A1I0NHV7"/>
<organism evidence="2 3">
    <name type="scientific">Halobacterium jilantaiense</name>
    <dbReference type="NCBI Taxonomy" id="355548"/>
    <lineage>
        <taxon>Archaea</taxon>
        <taxon>Methanobacteriati</taxon>
        <taxon>Methanobacteriota</taxon>
        <taxon>Stenosarchaea group</taxon>
        <taxon>Halobacteria</taxon>
        <taxon>Halobacteriales</taxon>
        <taxon>Halobacteriaceae</taxon>
        <taxon>Halobacterium</taxon>
    </lineage>
</organism>
<dbReference type="RefSeq" id="WP_089668135.1">
    <property type="nucleotide sequence ID" value="NZ_FOJA01000001.1"/>
</dbReference>
<feature type="transmembrane region" description="Helical" evidence="1">
    <location>
        <begin position="44"/>
        <end position="65"/>
    </location>
</feature>
<reference evidence="2 3" key="1">
    <citation type="submission" date="2016-10" db="EMBL/GenBank/DDBJ databases">
        <authorList>
            <person name="de Groot N.N."/>
        </authorList>
    </citation>
    <scope>NUCLEOTIDE SEQUENCE [LARGE SCALE GENOMIC DNA]</scope>
    <source>
        <strain evidence="2 3">CGMCC 1.5337</strain>
    </source>
</reference>
<feature type="transmembrane region" description="Helical" evidence="1">
    <location>
        <begin position="77"/>
        <end position="102"/>
    </location>
</feature>
<proteinExistence type="predicted"/>
<keyword evidence="1" id="KW-0472">Membrane</keyword>
<sequence>MRTVAPVLVAAVAAAVSTFQRFLVALLIEFDVSVSAPASTRYTLASRFVAFLFVYGALLGVAYWAGDRADGDTRFSLVSAGVFAVGTATAMVITGAVLFTLGVENQDLFSMVAGLVGQSAGTGVELGVVTFAGLAAGSR</sequence>
<evidence type="ECO:0000256" key="1">
    <source>
        <dbReference type="SAM" id="Phobius"/>
    </source>
</evidence>
<evidence type="ECO:0000313" key="3">
    <source>
        <dbReference type="Proteomes" id="UP000198518"/>
    </source>
</evidence>
<keyword evidence="1" id="KW-0812">Transmembrane</keyword>
<dbReference type="EMBL" id="FOJA01000001">
    <property type="protein sequence ID" value="SEW00392.1"/>
    <property type="molecule type" value="Genomic_DNA"/>
</dbReference>
<gene>
    <name evidence="2" type="ORF">SAMN04487945_0852</name>
</gene>
<keyword evidence="1" id="KW-1133">Transmembrane helix</keyword>
<protein>
    <submittedName>
        <fullName evidence="2">Uncharacterized protein</fullName>
    </submittedName>
</protein>
<name>A0A1I0NHV7_9EURY</name>
<dbReference type="OrthoDB" id="330652at2157"/>
<feature type="transmembrane region" description="Helical" evidence="1">
    <location>
        <begin position="108"/>
        <end position="136"/>
    </location>
</feature>
<evidence type="ECO:0000313" key="2">
    <source>
        <dbReference type="EMBL" id="SEW00392.1"/>
    </source>
</evidence>
<dbReference type="STRING" id="355548.SAMN04487945_0852"/>
<accession>A0A1I0NHV7</accession>